<evidence type="ECO:0000256" key="1">
    <source>
        <dbReference type="SAM" id="MobiDB-lite"/>
    </source>
</evidence>
<comment type="caution">
    <text evidence="3">The sequence shown here is derived from an EMBL/GenBank/DDBJ whole genome shotgun (WGS) entry which is preliminary data.</text>
</comment>
<dbReference type="RefSeq" id="WP_183265548.1">
    <property type="nucleotide sequence ID" value="NZ_JACHFJ010000002.1"/>
</dbReference>
<organism evidence="3 4">
    <name type="scientific">Acidocella aromatica</name>
    <dbReference type="NCBI Taxonomy" id="1303579"/>
    <lineage>
        <taxon>Bacteria</taxon>
        <taxon>Pseudomonadati</taxon>
        <taxon>Pseudomonadota</taxon>
        <taxon>Alphaproteobacteria</taxon>
        <taxon>Acetobacterales</taxon>
        <taxon>Acidocellaceae</taxon>
        <taxon>Acidocella</taxon>
    </lineage>
</organism>
<dbReference type="Proteomes" id="UP000553706">
    <property type="component" value="Unassembled WGS sequence"/>
</dbReference>
<sequence length="55" mass="5989">MTVKDFPTLHTRETQDPPHRAVSRAPASHNVTVAILGVVCVVAVFGVLWLLYAFG</sequence>
<accession>A0A840VLR6</accession>
<feature type="region of interest" description="Disordered" evidence="1">
    <location>
        <begin position="1"/>
        <end position="23"/>
    </location>
</feature>
<gene>
    <name evidence="3" type="ORF">HNP71_000769</name>
</gene>
<protein>
    <submittedName>
        <fullName evidence="3">Cobalamin biosynthesis Mg chelatase CobN</fullName>
    </submittedName>
</protein>
<name>A0A840VLR6_9PROT</name>
<dbReference type="AlphaFoldDB" id="A0A840VLR6"/>
<evidence type="ECO:0000313" key="4">
    <source>
        <dbReference type="Proteomes" id="UP000553706"/>
    </source>
</evidence>
<dbReference type="EMBL" id="JACHFJ010000002">
    <property type="protein sequence ID" value="MBB5372531.1"/>
    <property type="molecule type" value="Genomic_DNA"/>
</dbReference>
<keyword evidence="4" id="KW-1185">Reference proteome</keyword>
<feature type="compositionally biased region" description="Basic and acidic residues" evidence="1">
    <location>
        <begin position="10"/>
        <end position="19"/>
    </location>
</feature>
<evidence type="ECO:0000256" key="2">
    <source>
        <dbReference type="SAM" id="Phobius"/>
    </source>
</evidence>
<evidence type="ECO:0000313" key="3">
    <source>
        <dbReference type="EMBL" id="MBB5372531.1"/>
    </source>
</evidence>
<proteinExistence type="predicted"/>
<keyword evidence="2" id="KW-1133">Transmembrane helix</keyword>
<reference evidence="3 4" key="1">
    <citation type="submission" date="2020-08" db="EMBL/GenBank/DDBJ databases">
        <title>Genomic Encyclopedia of Type Strains, Phase IV (KMG-IV): sequencing the most valuable type-strain genomes for metagenomic binning, comparative biology and taxonomic classification.</title>
        <authorList>
            <person name="Goeker M."/>
        </authorList>
    </citation>
    <scope>NUCLEOTIDE SEQUENCE [LARGE SCALE GENOMIC DNA]</scope>
    <source>
        <strain evidence="3 4">DSM 27026</strain>
    </source>
</reference>
<keyword evidence="2" id="KW-0472">Membrane</keyword>
<keyword evidence="2" id="KW-0812">Transmembrane</keyword>
<feature type="transmembrane region" description="Helical" evidence="2">
    <location>
        <begin position="33"/>
        <end position="54"/>
    </location>
</feature>